<dbReference type="AlphaFoldDB" id="A0A1G2FCV9"/>
<protein>
    <submittedName>
        <fullName evidence="2">Uncharacterized protein</fullName>
    </submittedName>
</protein>
<evidence type="ECO:0000313" key="3">
    <source>
        <dbReference type="Proteomes" id="UP000176974"/>
    </source>
</evidence>
<accession>A0A1G2FCV9</accession>
<proteinExistence type="predicted"/>
<reference evidence="2 3" key="1">
    <citation type="journal article" date="2016" name="Nat. Commun.">
        <title>Thousands of microbial genomes shed light on interconnected biogeochemical processes in an aquifer system.</title>
        <authorList>
            <person name="Anantharaman K."/>
            <person name="Brown C.T."/>
            <person name="Hug L.A."/>
            <person name="Sharon I."/>
            <person name="Castelle C.J."/>
            <person name="Probst A.J."/>
            <person name="Thomas B.C."/>
            <person name="Singh A."/>
            <person name="Wilkins M.J."/>
            <person name="Karaoz U."/>
            <person name="Brodie E.L."/>
            <person name="Williams K.H."/>
            <person name="Hubbard S.S."/>
            <person name="Banfield J.F."/>
        </authorList>
    </citation>
    <scope>NUCLEOTIDE SEQUENCE [LARGE SCALE GENOMIC DNA]</scope>
</reference>
<feature type="transmembrane region" description="Helical" evidence="1">
    <location>
        <begin position="7"/>
        <end position="27"/>
    </location>
</feature>
<dbReference type="Proteomes" id="UP000176974">
    <property type="component" value="Unassembled WGS sequence"/>
</dbReference>
<keyword evidence="1" id="KW-0472">Membrane</keyword>
<evidence type="ECO:0000256" key="1">
    <source>
        <dbReference type="SAM" id="Phobius"/>
    </source>
</evidence>
<gene>
    <name evidence="2" type="ORF">A2815_00480</name>
</gene>
<comment type="caution">
    <text evidence="2">The sequence shown here is derived from an EMBL/GenBank/DDBJ whole genome shotgun (WGS) entry which is preliminary data.</text>
</comment>
<evidence type="ECO:0000313" key="2">
    <source>
        <dbReference type="EMBL" id="OGZ35853.1"/>
    </source>
</evidence>
<dbReference type="EMBL" id="MHMY01000006">
    <property type="protein sequence ID" value="OGZ35853.1"/>
    <property type="molecule type" value="Genomic_DNA"/>
</dbReference>
<name>A0A1G2FCV9_9BACT</name>
<organism evidence="2 3">
    <name type="scientific">Candidatus Portnoybacteria bacterium RIFCSPHIGHO2_01_FULL_40_12b</name>
    <dbReference type="NCBI Taxonomy" id="1801994"/>
    <lineage>
        <taxon>Bacteria</taxon>
        <taxon>Candidatus Portnoyibacteriota</taxon>
    </lineage>
</organism>
<sequence>MRIIKQLIILLIFLSILSGIGFLIYWFNRPLPTCSDGIQNQEEEGVDCGGPCQSCEISALKPLEVSETRALRVKDNFYDLAARIKNPNQNYGSGRIVYHFKLYDSNNNLINEREGADYILPNQNKYLIVSKVESPRPIEKIELLFDQFEWQKLQDYQPPQLVVTRKEYSPSKPDEPGFSRATGLVINKTNFDFERIDVDILLLNSNRQIVGLNTTEIQTLLSNQERHFIAAWFEPIEDNIVSMEVEVETNLFDSDNYMKRHGAPEDFKDY</sequence>
<keyword evidence="1" id="KW-1133">Transmembrane helix</keyword>
<keyword evidence="1" id="KW-0812">Transmembrane</keyword>